<name>A0A4Y2VWW8_ARAVE</name>
<dbReference type="Proteomes" id="UP000499080">
    <property type="component" value="Unassembled WGS sequence"/>
</dbReference>
<dbReference type="AlphaFoldDB" id="A0A4Y2VWW8"/>
<organism evidence="1 2">
    <name type="scientific">Araneus ventricosus</name>
    <name type="common">Orbweaver spider</name>
    <name type="synonym">Epeira ventricosa</name>
    <dbReference type="NCBI Taxonomy" id="182803"/>
    <lineage>
        <taxon>Eukaryota</taxon>
        <taxon>Metazoa</taxon>
        <taxon>Ecdysozoa</taxon>
        <taxon>Arthropoda</taxon>
        <taxon>Chelicerata</taxon>
        <taxon>Arachnida</taxon>
        <taxon>Araneae</taxon>
        <taxon>Araneomorphae</taxon>
        <taxon>Entelegynae</taxon>
        <taxon>Araneoidea</taxon>
        <taxon>Araneidae</taxon>
        <taxon>Araneus</taxon>
    </lineage>
</organism>
<comment type="caution">
    <text evidence="1">The sequence shown here is derived from an EMBL/GenBank/DDBJ whole genome shotgun (WGS) entry which is preliminary data.</text>
</comment>
<protein>
    <submittedName>
        <fullName evidence="1">Uncharacterized protein</fullName>
    </submittedName>
</protein>
<reference evidence="1 2" key="1">
    <citation type="journal article" date="2019" name="Sci. Rep.">
        <title>Orb-weaving spider Araneus ventricosus genome elucidates the spidroin gene catalogue.</title>
        <authorList>
            <person name="Kono N."/>
            <person name="Nakamura H."/>
            <person name="Ohtoshi R."/>
            <person name="Moran D.A.P."/>
            <person name="Shinohara A."/>
            <person name="Yoshida Y."/>
            <person name="Fujiwara M."/>
            <person name="Mori M."/>
            <person name="Tomita M."/>
            <person name="Arakawa K."/>
        </authorList>
    </citation>
    <scope>NUCLEOTIDE SEQUENCE [LARGE SCALE GENOMIC DNA]</scope>
</reference>
<accession>A0A4Y2VWW8</accession>
<dbReference type="EMBL" id="BGPR01051311">
    <property type="protein sequence ID" value="GBO28277.1"/>
    <property type="molecule type" value="Genomic_DNA"/>
</dbReference>
<keyword evidence="2" id="KW-1185">Reference proteome</keyword>
<gene>
    <name evidence="1" type="ORF">AVEN_82549_1</name>
</gene>
<sequence>MLPPSVSCLVLFVSFKPKEIVQQKSTEEQAEYTAKTLRVMVLCVNGAETLKTGGSMFMMKGDKDASSVATKVQRVSRSFCSTLTPCITFLFDLLIRYVVHRAAPSYSVMDISQYLPPDHGNSFCLVVKMLDSGHKDPRFKSTHCQSGDPDVIHATPIRPTTRWQHHK</sequence>
<proteinExistence type="predicted"/>
<evidence type="ECO:0000313" key="1">
    <source>
        <dbReference type="EMBL" id="GBO28277.1"/>
    </source>
</evidence>
<evidence type="ECO:0000313" key="2">
    <source>
        <dbReference type="Proteomes" id="UP000499080"/>
    </source>
</evidence>